<dbReference type="Proteomes" id="UP001056778">
    <property type="component" value="Chromosome 4"/>
</dbReference>
<gene>
    <name evidence="1" type="ORF">MML48_4g00020978</name>
</gene>
<comment type="caution">
    <text evidence="1">The sequence shown here is derived from an EMBL/GenBank/DDBJ whole genome shotgun (WGS) entry which is preliminary data.</text>
</comment>
<keyword evidence="2" id="KW-1185">Reference proteome</keyword>
<reference evidence="1" key="1">
    <citation type="submission" date="2022-04" db="EMBL/GenBank/DDBJ databases">
        <title>Chromosome-scale genome assembly of Holotrichia oblita Faldermann.</title>
        <authorList>
            <person name="Rongchong L."/>
        </authorList>
    </citation>
    <scope>NUCLEOTIDE SEQUENCE</scope>
    <source>
        <strain evidence="1">81SQS9</strain>
    </source>
</reference>
<keyword evidence="1" id="KW-0808">Transferase</keyword>
<dbReference type="EMBL" id="CM043018">
    <property type="protein sequence ID" value="KAI4463734.1"/>
    <property type="molecule type" value="Genomic_DNA"/>
</dbReference>
<proteinExistence type="predicted"/>
<evidence type="ECO:0000313" key="2">
    <source>
        <dbReference type="Proteomes" id="UP001056778"/>
    </source>
</evidence>
<evidence type="ECO:0000313" key="1">
    <source>
        <dbReference type="EMBL" id="KAI4463734.1"/>
    </source>
</evidence>
<protein>
    <submittedName>
        <fullName evidence="1">Hemk methyltransferase</fullName>
    </submittedName>
</protein>
<sequence length="229" mass="26268">MCRMRLDSMPIQYVIREWDFRNLTLEMRPPVFIPRPETEKLVELVLTEVNTNHIKEVLELCCGSGAISIALLKENPNLKTIAIDKSEEACNLTRDNAKKHGVDNRINVIQMDINEISSEYFNKKFDIIVSNPPYVPSEDILHLQQEILGYEDRDALDGGSDGLVLIKLILQKSSYLLRSGGKTFLEVDPSHPQLLARLLEENNRLRLSIGGVHKDIFERDRFVIIKKML</sequence>
<accession>A0ACB9TAE6</accession>
<organism evidence="1 2">
    <name type="scientific">Holotrichia oblita</name>
    <name type="common">Chafer beetle</name>
    <dbReference type="NCBI Taxonomy" id="644536"/>
    <lineage>
        <taxon>Eukaryota</taxon>
        <taxon>Metazoa</taxon>
        <taxon>Ecdysozoa</taxon>
        <taxon>Arthropoda</taxon>
        <taxon>Hexapoda</taxon>
        <taxon>Insecta</taxon>
        <taxon>Pterygota</taxon>
        <taxon>Neoptera</taxon>
        <taxon>Endopterygota</taxon>
        <taxon>Coleoptera</taxon>
        <taxon>Polyphaga</taxon>
        <taxon>Scarabaeiformia</taxon>
        <taxon>Scarabaeidae</taxon>
        <taxon>Melolonthinae</taxon>
        <taxon>Holotrichia</taxon>
    </lineage>
</organism>
<keyword evidence="1" id="KW-0489">Methyltransferase</keyword>
<name>A0ACB9TAE6_HOLOL</name>